<evidence type="ECO:0000259" key="11">
    <source>
        <dbReference type="Pfam" id="PF13878"/>
    </source>
</evidence>
<feature type="region of interest" description="Disordered" evidence="10">
    <location>
        <begin position="199"/>
        <end position="218"/>
    </location>
</feature>
<name>A0A9D5CIT6_9LILI</name>
<feature type="compositionally biased region" description="Basic and acidic residues" evidence="10">
    <location>
        <begin position="200"/>
        <end position="218"/>
    </location>
</feature>
<dbReference type="GO" id="GO:0061733">
    <property type="term" value="F:protein-lysine-acetyltransferase activity"/>
    <property type="evidence" value="ECO:0007669"/>
    <property type="project" value="TreeGrafter"/>
</dbReference>
<proteinExistence type="inferred from homology"/>
<keyword evidence="7" id="KW-0539">Nucleus</keyword>
<dbReference type="OrthoDB" id="428854at2759"/>
<keyword evidence="3" id="KW-0808">Transferase</keyword>
<dbReference type="Pfam" id="PF13878">
    <property type="entry name" value="zf-C2H2_3"/>
    <property type="match status" value="1"/>
</dbReference>
<evidence type="ECO:0000313" key="13">
    <source>
        <dbReference type="EMBL" id="KAJ0973347.1"/>
    </source>
</evidence>
<evidence type="ECO:0000259" key="12">
    <source>
        <dbReference type="Pfam" id="PF13880"/>
    </source>
</evidence>
<protein>
    <submittedName>
        <fullName evidence="13">Uncharacterized protein</fullName>
    </submittedName>
</protein>
<evidence type="ECO:0000256" key="10">
    <source>
        <dbReference type="SAM" id="MobiDB-lite"/>
    </source>
</evidence>
<evidence type="ECO:0000256" key="9">
    <source>
        <dbReference type="ARBA" id="ARBA00023315"/>
    </source>
</evidence>
<dbReference type="Gene3D" id="3.40.630.30">
    <property type="match status" value="1"/>
</dbReference>
<evidence type="ECO:0000313" key="14">
    <source>
        <dbReference type="Proteomes" id="UP001085076"/>
    </source>
</evidence>
<comment type="subcellular location">
    <subcellularLocation>
        <location evidence="1">Nucleus</location>
    </subcellularLocation>
</comment>
<keyword evidence="14" id="KW-1185">Reference proteome</keyword>
<evidence type="ECO:0000256" key="2">
    <source>
        <dbReference type="ARBA" id="ARBA00005816"/>
    </source>
</evidence>
<dbReference type="GO" id="GO:0008270">
    <property type="term" value="F:zinc ion binding"/>
    <property type="evidence" value="ECO:0007669"/>
    <property type="project" value="UniProtKB-KW"/>
</dbReference>
<dbReference type="PANTHER" id="PTHR45884">
    <property type="entry name" value="N-ACETYLTRANSFERASE ECO"/>
    <property type="match status" value="1"/>
</dbReference>
<sequence>MPQRKISAFFKPSDLKTLEQPLQPKGEFDLQRNSIDYREKEELNLEPAKPGSKRTASKKILNKKRSYAQYHLELGQSDFLLHTCNVCGLMYARGEEDDEKVHKEFHKEYYEGIRFKGWGNERVVSAPGDTRDRILMVVDEDPQAHKRKLQKVIKFIEKELGFADGELLHKLCKAYLCVSGHRVVGCLVAEPIKRAHRVISHPDDKNSNDTVEKSDSRRPNKSLLRFGDVDFHVEVVKKCKATNNCETDQWVNGAVLCEEKALPARCGVRAIWVVPCHRRKGIASKLLDAMRKSFCSDKQLEHSECAFSPPTSAGYALAFSYCRSKSFLVYRSGDV</sequence>
<evidence type="ECO:0000256" key="7">
    <source>
        <dbReference type="ARBA" id="ARBA00023242"/>
    </source>
</evidence>
<dbReference type="InterPro" id="IPR028009">
    <property type="entry name" value="ESCO_Acetyltransf_dom"/>
</dbReference>
<keyword evidence="8" id="KW-0131">Cell cycle</keyword>
<dbReference type="InterPro" id="IPR016181">
    <property type="entry name" value="Acyl_CoA_acyltransferase"/>
</dbReference>
<organism evidence="13 14">
    <name type="scientific">Dioscorea zingiberensis</name>
    <dbReference type="NCBI Taxonomy" id="325984"/>
    <lineage>
        <taxon>Eukaryota</taxon>
        <taxon>Viridiplantae</taxon>
        <taxon>Streptophyta</taxon>
        <taxon>Embryophyta</taxon>
        <taxon>Tracheophyta</taxon>
        <taxon>Spermatophyta</taxon>
        <taxon>Magnoliopsida</taxon>
        <taxon>Liliopsida</taxon>
        <taxon>Dioscoreales</taxon>
        <taxon>Dioscoreaceae</taxon>
        <taxon>Dioscorea</taxon>
    </lineage>
</organism>
<comment type="similarity">
    <text evidence="2">Belongs to the acetyltransferase family. ECO subfamily.</text>
</comment>
<keyword evidence="5" id="KW-0863">Zinc-finger</keyword>
<evidence type="ECO:0000256" key="5">
    <source>
        <dbReference type="ARBA" id="ARBA00022771"/>
    </source>
</evidence>
<accession>A0A9D5CIT6</accession>
<evidence type="ECO:0000256" key="3">
    <source>
        <dbReference type="ARBA" id="ARBA00022679"/>
    </source>
</evidence>
<keyword evidence="6" id="KW-0862">Zinc</keyword>
<reference evidence="13" key="1">
    <citation type="submission" date="2021-03" db="EMBL/GenBank/DDBJ databases">
        <authorList>
            <person name="Li Z."/>
            <person name="Yang C."/>
        </authorList>
    </citation>
    <scope>NUCLEOTIDE SEQUENCE</scope>
    <source>
        <strain evidence="13">Dzin_1.0</strain>
        <tissue evidence="13">Leaf</tissue>
    </source>
</reference>
<dbReference type="Pfam" id="PF13880">
    <property type="entry name" value="Acetyltransf_13"/>
    <property type="match status" value="1"/>
</dbReference>
<dbReference type="GO" id="GO:0000785">
    <property type="term" value="C:chromatin"/>
    <property type="evidence" value="ECO:0007669"/>
    <property type="project" value="TreeGrafter"/>
</dbReference>
<dbReference type="SUPFAM" id="SSF55729">
    <property type="entry name" value="Acyl-CoA N-acyltransferases (Nat)"/>
    <property type="match status" value="1"/>
</dbReference>
<evidence type="ECO:0000256" key="1">
    <source>
        <dbReference type="ARBA" id="ARBA00004123"/>
    </source>
</evidence>
<dbReference type="Proteomes" id="UP001085076">
    <property type="component" value="Miscellaneous, Linkage group lg05"/>
</dbReference>
<gene>
    <name evidence="13" type="ORF">J5N97_021306</name>
</gene>
<evidence type="ECO:0000256" key="6">
    <source>
        <dbReference type="ARBA" id="ARBA00022833"/>
    </source>
</evidence>
<dbReference type="GO" id="GO:0007064">
    <property type="term" value="P:mitotic sister chromatid cohesion"/>
    <property type="evidence" value="ECO:0007669"/>
    <property type="project" value="TreeGrafter"/>
</dbReference>
<reference evidence="13" key="2">
    <citation type="journal article" date="2022" name="Hortic Res">
        <title>The genome of Dioscorea zingiberensis sheds light on the biosynthesis, origin and evolution of the medicinally important diosgenin saponins.</title>
        <authorList>
            <person name="Li Y."/>
            <person name="Tan C."/>
            <person name="Li Z."/>
            <person name="Guo J."/>
            <person name="Li S."/>
            <person name="Chen X."/>
            <person name="Wang C."/>
            <person name="Dai X."/>
            <person name="Yang H."/>
            <person name="Song W."/>
            <person name="Hou L."/>
            <person name="Xu J."/>
            <person name="Tong Z."/>
            <person name="Xu A."/>
            <person name="Yuan X."/>
            <person name="Wang W."/>
            <person name="Yang Q."/>
            <person name="Chen L."/>
            <person name="Sun Z."/>
            <person name="Wang K."/>
            <person name="Pan B."/>
            <person name="Chen J."/>
            <person name="Bao Y."/>
            <person name="Liu F."/>
            <person name="Qi X."/>
            <person name="Gang D.R."/>
            <person name="Wen J."/>
            <person name="Li J."/>
        </authorList>
    </citation>
    <scope>NUCLEOTIDE SEQUENCE</scope>
    <source>
        <strain evidence="13">Dzin_1.0</strain>
    </source>
</reference>
<dbReference type="InterPro" id="IPR028005">
    <property type="entry name" value="AcTrfase_ESCO_Znf_dom"/>
</dbReference>
<evidence type="ECO:0000256" key="4">
    <source>
        <dbReference type="ARBA" id="ARBA00022723"/>
    </source>
</evidence>
<keyword evidence="9" id="KW-0012">Acyltransferase</keyword>
<dbReference type="PANTHER" id="PTHR45884:SF2">
    <property type="entry name" value="N-ACETYLTRANSFERASE ECO"/>
    <property type="match status" value="1"/>
</dbReference>
<feature type="domain" description="N-acetyltransferase ESCO zinc-finger" evidence="11">
    <location>
        <begin position="69"/>
        <end position="107"/>
    </location>
</feature>
<dbReference type="AlphaFoldDB" id="A0A9D5CIT6"/>
<comment type="caution">
    <text evidence="13">The sequence shown here is derived from an EMBL/GenBank/DDBJ whole genome shotgun (WGS) entry which is preliminary data.</text>
</comment>
<evidence type="ECO:0000256" key="8">
    <source>
        <dbReference type="ARBA" id="ARBA00023306"/>
    </source>
</evidence>
<keyword evidence="4" id="KW-0479">Metal-binding</keyword>
<dbReference type="EMBL" id="JAGGNH010000005">
    <property type="protein sequence ID" value="KAJ0973347.1"/>
    <property type="molecule type" value="Genomic_DNA"/>
</dbReference>
<dbReference type="GO" id="GO:0005634">
    <property type="term" value="C:nucleus"/>
    <property type="evidence" value="ECO:0007669"/>
    <property type="project" value="UniProtKB-SubCell"/>
</dbReference>
<feature type="domain" description="N-acetyltransferase ESCO acetyl-transferase" evidence="12">
    <location>
        <begin position="263"/>
        <end position="330"/>
    </location>
</feature>